<protein>
    <submittedName>
        <fullName evidence="4">D-2-hydroxyacid dehydrogenase</fullName>
        <ecNumber evidence="4">1.1.1.-</ecNumber>
    </submittedName>
</protein>
<dbReference type="SUPFAM" id="SSF51735">
    <property type="entry name" value="NAD(P)-binding Rossmann-fold domains"/>
    <property type="match status" value="1"/>
</dbReference>
<dbReference type="Proteomes" id="UP001597052">
    <property type="component" value="Unassembled WGS sequence"/>
</dbReference>
<evidence type="ECO:0000313" key="5">
    <source>
        <dbReference type="Proteomes" id="UP001597052"/>
    </source>
</evidence>
<dbReference type="Pfam" id="PF02826">
    <property type="entry name" value="2-Hacid_dh_C"/>
    <property type="match status" value="1"/>
</dbReference>
<dbReference type="NCBIfam" id="NF041369">
    <property type="entry name" value="Dhydh_Halo"/>
    <property type="match status" value="1"/>
</dbReference>
<dbReference type="InterPro" id="IPR006140">
    <property type="entry name" value="D-isomer_DH_NAD-bd"/>
</dbReference>
<dbReference type="InterPro" id="IPR054891">
    <property type="entry name" value="Dhydh_Halo"/>
</dbReference>
<dbReference type="RefSeq" id="WP_256396285.1">
    <property type="nucleotide sequence ID" value="NZ_JANHDJ010000004.1"/>
</dbReference>
<dbReference type="GO" id="GO:0016491">
    <property type="term" value="F:oxidoreductase activity"/>
    <property type="evidence" value="ECO:0007669"/>
    <property type="project" value="UniProtKB-KW"/>
</dbReference>
<evidence type="ECO:0000256" key="1">
    <source>
        <dbReference type="ARBA" id="ARBA00023002"/>
    </source>
</evidence>
<evidence type="ECO:0000259" key="3">
    <source>
        <dbReference type="Pfam" id="PF02826"/>
    </source>
</evidence>
<keyword evidence="5" id="KW-1185">Reference proteome</keyword>
<accession>A0ABD6DDI0</accession>
<reference evidence="4 5" key="1">
    <citation type="journal article" date="2019" name="Int. J. Syst. Evol. Microbiol.">
        <title>The Global Catalogue of Microorganisms (GCM) 10K type strain sequencing project: providing services to taxonomists for standard genome sequencing and annotation.</title>
        <authorList>
            <consortium name="The Broad Institute Genomics Platform"/>
            <consortium name="The Broad Institute Genome Sequencing Center for Infectious Disease"/>
            <person name="Wu L."/>
            <person name="Ma J."/>
        </authorList>
    </citation>
    <scope>NUCLEOTIDE SEQUENCE [LARGE SCALE GENOMIC DNA]</scope>
    <source>
        <strain evidence="4 5">CGMCC 1.10593</strain>
    </source>
</reference>
<evidence type="ECO:0000313" key="4">
    <source>
        <dbReference type="EMBL" id="MFD1643193.1"/>
    </source>
</evidence>
<dbReference type="AlphaFoldDB" id="A0ABD6DDI0"/>
<organism evidence="4 5">
    <name type="scientific">Halohasta litorea</name>
    <dbReference type="NCBI Taxonomy" id="869891"/>
    <lineage>
        <taxon>Archaea</taxon>
        <taxon>Methanobacteriati</taxon>
        <taxon>Methanobacteriota</taxon>
        <taxon>Stenosarchaea group</taxon>
        <taxon>Halobacteria</taxon>
        <taxon>Halobacteriales</taxon>
        <taxon>Haloferacaceae</taxon>
        <taxon>Halohasta</taxon>
    </lineage>
</organism>
<proteinExistence type="predicted"/>
<dbReference type="EMBL" id="JBHUDM010000004">
    <property type="protein sequence ID" value="MFD1643193.1"/>
    <property type="molecule type" value="Genomic_DNA"/>
</dbReference>
<feature type="domain" description="D-isomer specific 2-hydroxyacid dehydrogenase NAD-binding" evidence="3">
    <location>
        <begin position="102"/>
        <end position="277"/>
    </location>
</feature>
<sequence length="309" mass="33608">MDLQRLVVDESVSTLFPPGVLLDELNDTPIETTVFDESVDRLSPDQGVVTFDYHEAFLDSGWVHCVLAGVDQFPFERFQDESTPLTNSTGIHGDAIGETVAGYVLAFARRLHQHIGNQQRRDWSQPDWDEAWTVDGETACVVGLGSLGRGIVDRLTGLGLDVVGVRRTPTPEPGVEEVYTPDDLLEAVSEARFVVLAVPLTDRTRGMVDGETFAAMDDDAYVINVGRGGVVDQAALVTALEDDLIAGAALDVFETEPLPDASPLWGMDDVIVSPHCGAFTRDYCNHVAALVDENVSRIRDGDDLVNRVV</sequence>
<dbReference type="PANTHER" id="PTHR43333:SF1">
    <property type="entry name" value="D-ISOMER SPECIFIC 2-HYDROXYACID DEHYDROGENASE NAD-BINDING DOMAIN-CONTAINING PROTEIN"/>
    <property type="match status" value="1"/>
</dbReference>
<dbReference type="InterPro" id="IPR036291">
    <property type="entry name" value="NAD(P)-bd_dom_sf"/>
</dbReference>
<dbReference type="Gene3D" id="3.40.50.720">
    <property type="entry name" value="NAD(P)-binding Rossmann-like Domain"/>
    <property type="match status" value="2"/>
</dbReference>
<dbReference type="CDD" id="cd05300">
    <property type="entry name" value="2-Hacid_dh_1"/>
    <property type="match status" value="1"/>
</dbReference>
<keyword evidence="1 4" id="KW-0560">Oxidoreductase</keyword>
<comment type="caution">
    <text evidence="4">The sequence shown here is derived from an EMBL/GenBank/DDBJ whole genome shotgun (WGS) entry which is preliminary data.</text>
</comment>
<keyword evidence="2" id="KW-0520">NAD</keyword>
<dbReference type="EC" id="1.1.1.-" evidence="4"/>
<dbReference type="PANTHER" id="PTHR43333">
    <property type="entry name" value="2-HACID_DH_C DOMAIN-CONTAINING PROTEIN"/>
    <property type="match status" value="1"/>
</dbReference>
<name>A0ABD6DDI0_9EURY</name>
<gene>
    <name evidence="4" type="primary">ddh</name>
    <name evidence="4" type="ORF">ACFSBW_15060</name>
</gene>
<evidence type="ECO:0000256" key="2">
    <source>
        <dbReference type="ARBA" id="ARBA00023027"/>
    </source>
</evidence>